<dbReference type="RefSeq" id="XP_003688190.1">
    <property type="nucleotide sequence ID" value="XM_003688142.1"/>
</dbReference>
<dbReference type="KEGG" id="tpf:TPHA_0M01810"/>
<keyword evidence="2" id="KW-0812">Transmembrane</keyword>
<name>G8C0P1_TETPH</name>
<feature type="chain" id="PRO_5003508629" description="PPIase cyclophilin-type domain-containing protein" evidence="3">
    <location>
        <begin position="22"/>
        <end position="313"/>
    </location>
</feature>
<gene>
    <name evidence="5" type="primary">TPHA0M01810</name>
    <name evidence="5" type="ordered locus">TPHA_0M01810</name>
</gene>
<dbReference type="AlphaFoldDB" id="G8C0P1"/>
<dbReference type="OrthoDB" id="193499at2759"/>
<keyword evidence="2" id="KW-1133">Transmembrane helix</keyword>
<evidence type="ECO:0000313" key="6">
    <source>
        <dbReference type="Proteomes" id="UP000005666"/>
    </source>
</evidence>
<dbReference type="GO" id="GO:0003755">
    <property type="term" value="F:peptidyl-prolyl cis-trans isomerase activity"/>
    <property type="evidence" value="ECO:0007669"/>
    <property type="project" value="UniProtKB-EC"/>
</dbReference>
<organism evidence="5 6">
    <name type="scientific">Tetrapisispora phaffii (strain ATCC 24235 / CBS 4417 / NBRC 1672 / NRRL Y-8282 / UCD 70-5)</name>
    <name type="common">Yeast</name>
    <name type="synonym">Fabospora phaffii</name>
    <dbReference type="NCBI Taxonomy" id="1071381"/>
    <lineage>
        <taxon>Eukaryota</taxon>
        <taxon>Fungi</taxon>
        <taxon>Dikarya</taxon>
        <taxon>Ascomycota</taxon>
        <taxon>Saccharomycotina</taxon>
        <taxon>Saccharomycetes</taxon>
        <taxon>Saccharomycetales</taxon>
        <taxon>Saccharomycetaceae</taxon>
        <taxon>Tetrapisispora</taxon>
    </lineage>
</organism>
<evidence type="ECO:0000259" key="4">
    <source>
        <dbReference type="PROSITE" id="PS50072"/>
    </source>
</evidence>
<protein>
    <recommendedName>
        <fullName evidence="4">PPIase cyclophilin-type domain-containing protein</fullName>
    </recommendedName>
</protein>
<dbReference type="PANTHER" id="PTHR11071">
    <property type="entry name" value="PEPTIDYL-PROLYL CIS-TRANS ISOMERASE"/>
    <property type="match status" value="1"/>
</dbReference>
<dbReference type="GO" id="GO:0000324">
    <property type="term" value="C:fungal-type vacuole"/>
    <property type="evidence" value="ECO:0007669"/>
    <property type="project" value="TreeGrafter"/>
</dbReference>
<sequence length="313" mass="34749">MWFNKLSFVSTFLFFVTLVLALDKEKIYEPNPPTTHRVFMTIKYFDVKADKFKEQEITIDLYGTVVKKTVFNFASLAEGVKARIQGQDPNDIKVLGYKGTKFTKVVPNGMILGGDVIPEIGPFSVHGPSFPDENFFLKHDRPGRLAMANNGPDSNNSQFFISTKLEPATELDNRSVVFGQVVSGLEGLLDSVQNVETGPNNKPVRDVEITYSVVNELKLADPEGLHTAYIQKVEKFRRGDESQGISIKQMLTEGSKKKKSVKGKAKGKKSATGFQPIQALYIILGLAGLAIIIQFIRKSLKKKSKNTAALRTD</sequence>
<dbReference type="PRINTS" id="PR00153">
    <property type="entry name" value="CSAPPISMRASE"/>
</dbReference>
<dbReference type="eggNOG" id="KOG0880">
    <property type="taxonomic scope" value="Eukaryota"/>
</dbReference>
<dbReference type="Gene3D" id="2.40.100.10">
    <property type="entry name" value="Cyclophilin-like"/>
    <property type="match status" value="1"/>
</dbReference>
<comment type="catalytic activity">
    <reaction evidence="1">
        <text>[protein]-peptidylproline (omega=180) = [protein]-peptidylproline (omega=0)</text>
        <dbReference type="Rhea" id="RHEA:16237"/>
        <dbReference type="Rhea" id="RHEA-COMP:10747"/>
        <dbReference type="Rhea" id="RHEA-COMP:10748"/>
        <dbReference type="ChEBI" id="CHEBI:83833"/>
        <dbReference type="ChEBI" id="CHEBI:83834"/>
        <dbReference type="EC" id="5.2.1.8"/>
    </reaction>
</comment>
<keyword evidence="6" id="KW-1185">Reference proteome</keyword>
<evidence type="ECO:0000313" key="5">
    <source>
        <dbReference type="EMBL" id="CCE65756.1"/>
    </source>
</evidence>
<dbReference type="GO" id="GO:0006457">
    <property type="term" value="P:protein folding"/>
    <property type="evidence" value="ECO:0007669"/>
    <property type="project" value="TreeGrafter"/>
</dbReference>
<accession>G8C0P1</accession>
<feature type="domain" description="PPIase cyclophilin-type" evidence="4">
    <location>
        <begin position="44"/>
        <end position="214"/>
    </location>
</feature>
<feature type="signal peptide" evidence="3">
    <location>
        <begin position="1"/>
        <end position="21"/>
    </location>
</feature>
<dbReference type="Proteomes" id="UP000005666">
    <property type="component" value="Chromosome 13"/>
</dbReference>
<dbReference type="PANTHER" id="PTHR11071:SF568">
    <property type="entry name" value="PEPTIDYL-PROLYL CIS-TRANS ISOMERASE CPR4-RELATED"/>
    <property type="match status" value="1"/>
</dbReference>
<dbReference type="InterPro" id="IPR002130">
    <property type="entry name" value="Cyclophilin-type_PPIase_dom"/>
</dbReference>
<evidence type="ECO:0000256" key="3">
    <source>
        <dbReference type="SAM" id="SignalP"/>
    </source>
</evidence>
<dbReference type="GO" id="GO:0005783">
    <property type="term" value="C:endoplasmic reticulum"/>
    <property type="evidence" value="ECO:0007669"/>
    <property type="project" value="TreeGrafter"/>
</dbReference>
<evidence type="ECO:0000256" key="1">
    <source>
        <dbReference type="ARBA" id="ARBA00000971"/>
    </source>
</evidence>
<dbReference type="Pfam" id="PF00160">
    <property type="entry name" value="Pro_isomerase"/>
    <property type="match status" value="1"/>
</dbReference>
<keyword evidence="2" id="KW-0472">Membrane</keyword>
<dbReference type="STRING" id="1071381.G8C0P1"/>
<dbReference type="CDD" id="cd00317">
    <property type="entry name" value="cyclophilin"/>
    <property type="match status" value="1"/>
</dbReference>
<reference evidence="5 6" key="1">
    <citation type="journal article" date="2011" name="Proc. Natl. Acad. Sci. U.S.A.">
        <title>Evolutionary erosion of yeast sex chromosomes by mating-type switching accidents.</title>
        <authorList>
            <person name="Gordon J.L."/>
            <person name="Armisen D."/>
            <person name="Proux-Wera E."/>
            <person name="Oheigeartaigh S.S."/>
            <person name="Byrne K.P."/>
            <person name="Wolfe K.H."/>
        </authorList>
    </citation>
    <scope>NUCLEOTIDE SEQUENCE [LARGE SCALE GENOMIC DNA]</scope>
    <source>
        <strain evidence="6">ATCC 24235 / CBS 4417 / NBRC 1672 / NRRL Y-8282 / UCD 70-5</strain>
    </source>
</reference>
<dbReference type="EMBL" id="HE612868">
    <property type="protein sequence ID" value="CCE65756.1"/>
    <property type="molecule type" value="Genomic_DNA"/>
</dbReference>
<dbReference type="SUPFAM" id="SSF50891">
    <property type="entry name" value="Cyclophilin-like"/>
    <property type="match status" value="1"/>
</dbReference>
<dbReference type="HOGENOM" id="CLU_012062_4_1_1"/>
<feature type="transmembrane region" description="Helical" evidence="2">
    <location>
        <begin position="279"/>
        <end position="296"/>
    </location>
</feature>
<dbReference type="GeneID" id="11531954"/>
<dbReference type="GO" id="GO:0016018">
    <property type="term" value="F:cyclosporin A binding"/>
    <property type="evidence" value="ECO:0007669"/>
    <property type="project" value="TreeGrafter"/>
</dbReference>
<keyword evidence="3" id="KW-0732">Signal</keyword>
<proteinExistence type="predicted"/>
<dbReference type="OMA" id="LYEPNPP"/>
<dbReference type="PROSITE" id="PS50072">
    <property type="entry name" value="CSA_PPIASE_2"/>
    <property type="match status" value="1"/>
</dbReference>
<dbReference type="InterPro" id="IPR029000">
    <property type="entry name" value="Cyclophilin-like_dom_sf"/>
</dbReference>
<evidence type="ECO:0000256" key="2">
    <source>
        <dbReference type="SAM" id="Phobius"/>
    </source>
</evidence>